<proteinExistence type="predicted"/>
<protein>
    <submittedName>
        <fullName evidence="2">MROH5 protein</fullName>
    </submittedName>
</protein>
<evidence type="ECO:0000259" key="1">
    <source>
        <dbReference type="Pfam" id="PF23227"/>
    </source>
</evidence>
<comment type="caution">
    <text evidence="2">The sequence shown here is derived from an EMBL/GenBank/DDBJ whole genome shotgun (WGS) entry which is preliminary data.</text>
</comment>
<dbReference type="PANTHER" id="PTHR23120">
    <property type="entry name" value="MAESTRO-RELATED HEAT DOMAIN-CONTAINING"/>
    <property type="match status" value="1"/>
</dbReference>
<dbReference type="AlphaFoldDB" id="A0A7K4X0F3"/>
<feature type="non-terminal residue" evidence="2">
    <location>
        <position position="158"/>
    </location>
</feature>
<dbReference type="PANTHER" id="PTHR23120:SF42">
    <property type="entry name" value="MAESTRO HEAT-LIKE REPEAT FAMILY MEMBER 3"/>
    <property type="match status" value="1"/>
</dbReference>
<dbReference type="Proteomes" id="UP000540952">
    <property type="component" value="Unassembled WGS sequence"/>
</dbReference>
<dbReference type="Pfam" id="PF23227">
    <property type="entry name" value="HEAT_MROH2B_C"/>
    <property type="match status" value="1"/>
</dbReference>
<organism evidence="2 3">
    <name type="scientific">Tachuris rubrigastra</name>
    <dbReference type="NCBI Taxonomy" id="495162"/>
    <lineage>
        <taxon>Eukaryota</taxon>
        <taxon>Metazoa</taxon>
        <taxon>Chordata</taxon>
        <taxon>Craniata</taxon>
        <taxon>Vertebrata</taxon>
        <taxon>Euteleostomi</taxon>
        <taxon>Archelosauria</taxon>
        <taxon>Archosauria</taxon>
        <taxon>Dinosauria</taxon>
        <taxon>Saurischia</taxon>
        <taxon>Theropoda</taxon>
        <taxon>Coelurosauria</taxon>
        <taxon>Aves</taxon>
        <taxon>Neognathae</taxon>
        <taxon>Neoaves</taxon>
        <taxon>Telluraves</taxon>
        <taxon>Australaves</taxon>
        <taxon>Passeriformes</taxon>
        <taxon>Tyrannidae</taxon>
        <taxon>Tachuris</taxon>
    </lineage>
</organism>
<evidence type="ECO:0000313" key="2">
    <source>
        <dbReference type="EMBL" id="NWR40431.1"/>
    </source>
</evidence>
<sequence>TLSLCSAFQLLDYLDGRKCHESVLPILARHLQSQCPESRHLALRGLNLLSVDPSMAGSICTLSECLVELLHDGDVVRMTLSVFLNMLRDKDIEEFSSTAPKLAEALRPLFDNENTRVQLLSIPLFREVMEWLAEERRKTLNTQVHQSLVPLFFHLHDE</sequence>
<dbReference type="SUPFAM" id="SSF48371">
    <property type="entry name" value="ARM repeat"/>
    <property type="match status" value="1"/>
</dbReference>
<dbReference type="GO" id="GO:0005737">
    <property type="term" value="C:cytoplasm"/>
    <property type="evidence" value="ECO:0007669"/>
    <property type="project" value="TreeGrafter"/>
</dbReference>
<keyword evidence="3" id="KW-1185">Reference proteome</keyword>
<dbReference type="InterPro" id="IPR011989">
    <property type="entry name" value="ARM-like"/>
</dbReference>
<name>A0A7K4X0F3_9TYRA</name>
<dbReference type="InterPro" id="IPR016024">
    <property type="entry name" value="ARM-type_fold"/>
</dbReference>
<feature type="non-terminal residue" evidence="2">
    <location>
        <position position="1"/>
    </location>
</feature>
<dbReference type="InterPro" id="IPR055406">
    <property type="entry name" value="HEAT_Maestro"/>
</dbReference>
<gene>
    <name evidence="2" type="primary">Mroh5</name>
    <name evidence="2" type="ORF">TACRUB_R14876</name>
</gene>
<accession>A0A7K4X0F3</accession>
<dbReference type="InterPro" id="IPR045206">
    <property type="entry name" value="Maestro_heat-like_prot"/>
</dbReference>
<dbReference type="Gene3D" id="1.25.10.10">
    <property type="entry name" value="Leucine-rich Repeat Variant"/>
    <property type="match status" value="1"/>
</dbReference>
<evidence type="ECO:0000313" key="3">
    <source>
        <dbReference type="Proteomes" id="UP000540952"/>
    </source>
</evidence>
<dbReference type="EMBL" id="VZRD01001211">
    <property type="protein sequence ID" value="NWR40431.1"/>
    <property type="molecule type" value="Genomic_DNA"/>
</dbReference>
<reference evidence="2 3" key="1">
    <citation type="submission" date="2019-09" db="EMBL/GenBank/DDBJ databases">
        <title>Bird 10,000 Genomes (B10K) Project - Family phase.</title>
        <authorList>
            <person name="Zhang G."/>
        </authorList>
    </citation>
    <scope>NUCLEOTIDE SEQUENCE [LARGE SCALE GENOMIC DNA]</scope>
    <source>
        <strain evidence="2">B10K-CU-031-13</strain>
        <tissue evidence="2">Muscle</tissue>
    </source>
</reference>
<feature type="domain" description="Maestro/Maestro-like HEAT-repeats" evidence="1">
    <location>
        <begin position="26"/>
        <end position="158"/>
    </location>
</feature>